<dbReference type="PANTHER" id="PTHR30576:SF10">
    <property type="entry name" value="SLL5057 PROTEIN"/>
    <property type="match status" value="1"/>
</dbReference>
<dbReference type="RefSeq" id="WP_382401116.1">
    <property type="nucleotide sequence ID" value="NZ_JBHSWH010000001.1"/>
</dbReference>
<protein>
    <submittedName>
        <fullName evidence="3">Sugar transferase</fullName>
        <ecNumber evidence="3">2.7.8.-</ecNumber>
    </submittedName>
</protein>
<keyword evidence="3" id="KW-0808">Transferase</keyword>
<evidence type="ECO:0000313" key="3">
    <source>
        <dbReference type="EMBL" id="MFC6705725.1"/>
    </source>
</evidence>
<organism evidence="3 4">
    <name type="scientific">Flexivirga alba</name>
    <dbReference type="NCBI Taxonomy" id="702742"/>
    <lineage>
        <taxon>Bacteria</taxon>
        <taxon>Bacillati</taxon>
        <taxon>Actinomycetota</taxon>
        <taxon>Actinomycetes</taxon>
        <taxon>Micrococcales</taxon>
        <taxon>Dermacoccaceae</taxon>
        <taxon>Flexivirga</taxon>
    </lineage>
</organism>
<reference evidence="4" key="1">
    <citation type="journal article" date="2019" name="Int. J. Syst. Evol. Microbiol.">
        <title>The Global Catalogue of Microorganisms (GCM) 10K type strain sequencing project: providing services to taxonomists for standard genome sequencing and annotation.</title>
        <authorList>
            <consortium name="The Broad Institute Genomics Platform"/>
            <consortium name="The Broad Institute Genome Sequencing Center for Infectious Disease"/>
            <person name="Wu L."/>
            <person name="Ma J."/>
        </authorList>
    </citation>
    <scope>NUCLEOTIDE SEQUENCE [LARGE SCALE GENOMIC DNA]</scope>
    <source>
        <strain evidence="4">CCUG 58127</strain>
    </source>
</reference>
<comment type="similarity">
    <text evidence="1">Belongs to the bacterial sugar transferase family.</text>
</comment>
<dbReference type="EMBL" id="JBHSWH010000001">
    <property type="protein sequence ID" value="MFC6705725.1"/>
    <property type="molecule type" value="Genomic_DNA"/>
</dbReference>
<dbReference type="PANTHER" id="PTHR30576">
    <property type="entry name" value="COLANIC BIOSYNTHESIS UDP-GLUCOSE LIPID CARRIER TRANSFERASE"/>
    <property type="match status" value="1"/>
</dbReference>
<name>A0ABW2AFY5_9MICO</name>
<accession>A0ABW2AFY5</accession>
<evidence type="ECO:0000259" key="2">
    <source>
        <dbReference type="Pfam" id="PF02397"/>
    </source>
</evidence>
<sequence>MLFRQQRIGVRGEPFEMLKFRSMVPHAESLLDSVRATQDDGNGRLFKSHLDPRITRVGRVLRRFSLDELPQLVNVVRGEMSLVGPRPPLQSEVDGYETDVIRRLHVKPGLTGLWQVSGRSDLSWEDSVRLDLSYVDNWSILLDLQILWRTVRAVTKPEGAY</sequence>
<dbReference type="GO" id="GO:0016740">
    <property type="term" value="F:transferase activity"/>
    <property type="evidence" value="ECO:0007669"/>
    <property type="project" value="UniProtKB-KW"/>
</dbReference>
<dbReference type="Pfam" id="PF02397">
    <property type="entry name" value="Bac_transf"/>
    <property type="match status" value="1"/>
</dbReference>
<dbReference type="Proteomes" id="UP001596298">
    <property type="component" value="Unassembled WGS sequence"/>
</dbReference>
<gene>
    <name evidence="3" type="ORF">ACFQDH_10715</name>
</gene>
<evidence type="ECO:0000256" key="1">
    <source>
        <dbReference type="ARBA" id="ARBA00006464"/>
    </source>
</evidence>
<proteinExistence type="inferred from homology"/>
<feature type="domain" description="Bacterial sugar transferase" evidence="2">
    <location>
        <begin position="2"/>
        <end position="155"/>
    </location>
</feature>
<keyword evidence="4" id="KW-1185">Reference proteome</keyword>
<comment type="caution">
    <text evidence="3">The sequence shown here is derived from an EMBL/GenBank/DDBJ whole genome shotgun (WGS) entry which is preliminary data.</text>
</comment>
<dbReference type="EC" id="2.7.8.-" evidence="3"/>
<dbReference type="InterPro" id="IPR003362">
    <property type="entry name" value="Bact_transf"/>
</dbReference>
<evidence type="ECO:0000313" key="4">
    <source>
        <dbReference type="Proteomes" id="UP001596298"/>
    </source>
</evidence>